<reference evidence="4 5" key="1">
    <citation type="submission" date="2018-04" db="EMBL/GenBank/DDBJ databases">
        <authorList>
            <person name="Vogel A."/>
        </authorList>
    </citation>
    <scope>NUCLEOTIDE SEQUENCE [LARGE SCALE GENOMIC DNA]</scope>
</reference>
<dbReference type="AlphaFoldDB" id="A0A484M2P6"/>
<keyword evidence="2" id="KW-0539">Nucleus</keyword>
<feature type="region of interest" description="Disordered" evidence="3">
    <location>
        <begin position="119"/>
        <end position="193"/>
    </location>
</feature>
<feature type="region of interest" description="Disordered" evidence="3">
    <location>
        <begin position="23"/>
        <end position="86"/>
    </location>
</feature>
<gene>
    <name evidence="4" type="ORF">CCAM_LOCUS24878</name>
</gene>
<dbReference type="Proteomes" id="UP000595140">
    <property type="component" value="Unassembled WGS sequence"/>
</dbReference>
<accession>A0A484M2P6</accession>
<proteinExistence type="predicted"/>
<name>A0A484M2P6_9ASTE</name>
<dbReference type="PANTHER" id="PTHR33172">
    <property type="entry name" value="OS08G0516900 PROTEIN"/>
    <property type="match status" value="1"/>
</dbReference>
<evidence type="ECO:0000313" key="5">
    <source>
        <dbReference type="Proteomes" id="UP000595140"/>
    </source>
</evidence>
<evidence type="ECO:0000256" key="2">
    <source>
        <dbReference type="ARBA" id="ARBA00023242"/>
    </source>
</evidence>
<keyword evidence="5" id="KW-1185">Reference proteome</keyword>
<comment type="subcellular location">
    <subcellularLocation>
        <location evidence="1">Nucleus</location>
    </subcellularLocation>
</comment>
<sequence length="193" mass="21166">MNQLAVVHRHHHQDHQWFRFGRENNFMDPQDGPQPWMGSMDDPTPSSSPILCSLDTKDDASSSSSPTSCSSSNGPPSLFDMSSLKNQLPTRKGLSRFYNGKSESFTSLSEVTSIQDLPKKETPYTRRKKGCKSLRAGLDAFKSHTSPTPIITKKASPSSPSSSSSQSTRAKASFISSSRNSKPPLVPVKENHP</sequence>
<evidence type="ECO:0000256" key="3">
    <source>
        <dbReference type="SAM" id="MobiDB-lite"/>
    </source>
</evidence>
<protein>
    <submittedName>
        <fullName evidence="4">Uncharacterized protein</fullName>
    </submittedName>
</protein>
<dbReference type="GO" id="GO:0006950">
    <property type="term" value="P:response to stress"/>
    <property type="evidence" value="ECO:0007669"/>
    <property type="project" value="UniProtKB-ARBA"/>
</dbReference>
<evidence type="ECO:0000256" key="1">
    <source>
        <dbReference type="ARBA" id="ARBA00004123"/>
    </source>
</evidence>
<organism evidence="4 5">
    <name type="scientific">Cuscuta campestris</name>
    <dbReference type="NCBI Taxonomy" id="132261"/>
    <lineage>
        <taxon>Eukaryota</taxon>
        <taxon>Viridiplantae</taxon>
        <taxon>Streptophyta</taxon>
        <taxon>Embryophyta</taxon>
        <taxon>Tracheophyta</taxon>
        <taxon>Spermatophyta</taxon>
        <taxon>Magnoliopsida</taxon>
        <taxon>eudicotyledons</taxon>
        <taxon>Gunneridae</taxon>
        <taxon>Pentapetalae</taxon>
        <taxon>asterids</taxon>
        <taxon>lamiids</taxon>
        <taxon>Solanales</taxon>
        <taxon>Convolvulaceae</taxon>
        <taxon>Cuscuteae</taxon>
        <taxon>Cuscuta</taxon>
        <taxon>Cuscuta subgen. Grammica</taxon>
        <taxon>Cuscuta sect. Cleistogrammica</taxon>
    </lineage>
</organism>
<dbReference type="GO" id="GO:0005634">
    <property type="term" value="C:nucleus"/>
    <property type="evidence" value="ECO:0007669"/>
    <property type="project" value="UniProtKB-SubCell"/>
</dbReference>
<evidence type="ECO:0000313" key="4">
    <source>
        <dbReference type="EMBL" id="VFQ83102.1"/>
    </source>
</evidence>
<feature type="compositionally biased region" description="Low complexity" evidence="3">
    <location>
        <begin position="61"/>
        <end position="77"/>
    </location>
</feature>
<dbReference type="InterPro" id="IPR051992">
    <property type="entry name" value="OxStress_Response_Reg"/>
</dbReference>
<feature type="compositionally biased region" description="Low complexity" evidence="3">
    <location>
        <begin position="156"/>
        <end position="167"/>
    </location>
</feature>
<feature type="compositionally biased region" description="Polar residues" evidence="3">
    <location>
        <begin position="168"/>
        <end position="181"/>
    </location>
</feature>
<dbReference type="OrthoDB" id="1227038at2759"/>
<dbReference type="EMBL" id="OOIL02002535">
    <property type="protein sequence ID" value="VFQ83102.1"/>
    <property type="molecule type" value="Genomic_DNA"/>
</dbReference>
<dbReference type="PANTHER" id="PTHR33172:SF29">
    <property type="entry name" value="OS06G0559400 PROTEIN"/>
    <property type="match status" value="1"/>
</dbReference>